<keyword evidence="2" id="KW-1185">Reference proteome</keyword>
<dbReference type="AlphaFoldDB" id="A0B8N7"/>
<gene>
    <name evidence="1" type="ordered locus">Mthe_1283</name>
</gene>
<dbReference type="RefSeq" id="WP_011696453.1">
    <property type="nucleotide sequence ID" value="NC_008553.1"/>
</dbReference>
<name>A0B8N7_METTP</name>
<dbReference type="HOGENOM" id="CLU_2230431_0_0_2"/>
<dbReference type="GeneID" id="4461951"/>
<dbReference type="EMBL" id="CP000477">
    <property type="protein sequence ID" value="ABK15061.1"/>
    <property type="molecule type" value="Genomic_DNA"/>
</dbReference>
<accession>A0B8N7</accession>
<dbReference type="KEGG" id="mtp:Mthe_1283"/>
<protein>
    <submittedName>
        <fullName evidence="1">Uncharacterized protein</fullName>
    </submittedName>
</protein>
<reference evidence="1 2" key="1">
    <citation type="submission" date="2006-10" db="EMBL/GenBank/DDBJ databases">
        <title>Complete sequence of Methanosaeta thermophila PT.</title>
        <authorList>
            <consortium name="US DOE Joint Genome Institute"/>
            <person name="Copeland A."/>
            <person name="Lucas S."/>
            <person name="Lapidus A."/>
            <person name="Barry K."/>
            <person name="Detter J.C."/>
            <person name="Glavina del Rio T."/>
            <person name="Hammon N."/>
            <person name="Israni S."/>
            <person name="Pitluck S."/>
            <person name="Chain P."/>
            <person name="Malfatti S."/>
            <person name="Shin M."/>
            <person name="Vergez L."/>
            <person name="Schmutz J."/>
            <person name="Larimer F."/>
            <person name="Land M."/>
            <person name="Hauser L."/>
            <person name="Kyrpides N."/>
            <person name="Kim E."/>
            <person name="Smith K.S."/>
            <person name="Ingram-Smith C."/>
            <person name="Richardson P."/>
        </authorList>
    </citation>
    <scope>NUCLEOTIDE SEQUENCE [LARGE SCALE GENOMIC DNA]</scope>
    <source>
        <strain evidence="2">DSM 6194 / JCM 14653 / NBRC 101360 / PT</strain>
    </source>
</reference>
<evidence type="ECO:0000313" key="1">
    <source>
        <dbReference type="EMBL" id="ABK15061.1"/>
    </source>
</evidence>
<proteinExistence type="predicted"/>
<dbReference type="Proteomes" id="UP000000674">
    <property type="component" value="Chromosome"/>
</dbReference>
<evidence type="ECO:0000313" key="2">
    <source>
        <dbReference type="Proteomes" id="UP000000674"/>
    </source>
</evidence>
<organism evidence="1 2">
    <name type="scientific">Methanothrix thermoacetophila (strain DSM 6194 / JCM 14653 / NBRC 101360 / PT)</name>
    <name type="common">Methanosaeta thermophila</name>
    <dbReference type="NCBI Taxonomy" id="349307"/>
    <lineage>
        <taxon>Archaea</taxon>
        <taxon>Methanobacteriati</taxon>
        <taxon>Methanobacteriota</taxon>
        <taxon>Stenosarchaea group</taxon>
        <taxon>Methanomicrobia</taxon>
        <taxon>Methanotrichales</taxon>
        <taxon>Methanotrichaceae</taxon>
        <taxon>Methanothrix</taxon>
    </lineage>
</organism>
<sequence length="105" mass="12626">MRMELDVNEVKALFERCSHQDDVLEGLYRMVLPEWERIEYVVEGRPHIGEVGWNTIFSLFQAFDERHHGEFVFPGYMWLSLGFQKDECLRPWEVDTSEVNYVLKR</sequence>